<dbReference type="InterPro" id="IPR058030">
    <property type="entry name" value="TRIM8/14/16/25/29/45/65_CC"/>
</dbReference>
<dbReference type="SMART" id="SM00184">
    <property type="entry name" value="RING"/>
    <property type="match status" value="1"/>
</dbReference>
<evidence type="ECO:0000256" key="6">
    <source>
        <dbReference type="PROSITE-ProRule" id="PRU00024"/>
    </source>
</evidence>
<dbReference type="GO" id="GO:0005737">
    <property type="term" value="C:cytoplasm"/>
    <property type="evidence" value="ECO:0007669"/>
    <property type="project" value="UniProtKB-ARBA"/>
</dbReference>
<dbReference type="CDD" id="cd16040">
    <property type="entry name" value="SPRY_PRY_SNTX"/>
    <property type="match status" value="1"/>
</dbReference>
<keyword evidence="5" id="KW-0391">Immunity</keyword>
<dbReference type="InterPro" id="IPR000315">
    <property type="entry name" value="Znf_B-box"/>
</dbReference>
<dbReference type="GO" id="GO:0008270">
    <property type="term" value="F:zinc ion binding"/>
    <property type="evidence" value="ECO:0007669"/>
    <property type="project" value="UniProtKB-KW"/>
</dbReference>
<evidence type="ECO:0000313" key="12">
    <source>
        <dbReference type="Ensembl" id="ENSCCRP00015047745.1"/>
    </source>
</evidence>
<feature type="domain" description="B box-type" evidence="10">
    <location>
        <begin position="149"/>
        <end position="189"/>
    </location>
</feature>
<feature type="domain" description="RING-type" evidence="9">
    <location>
        <begin position="15"/>
        <end position="58"/>
    </location>
</feature>
<dbReference type="Ensembl" id="ENSCCRT00015049343.1">
    <property type="protein sequence ID" value="ENSCCRP00015047745.1"/>
    <property type="gene ID" value="ENSCCRG00015019755.1"/>
</dbReference>
<evidence type="ECO:0000259" key="10">
    <source>
        <dbReference type="PROSITE" id="PS50119"/>
    </source>
</evidence>
<dbReference type="SMART" id="SM00589">
    <property type="entry name" value="PRY"/>
    <property type="match status" value="1"/>
</dbReference>
<reference evidence="12" key="1">
    <citation type="submission" date="2025-08" db="UniProtKB">
        <authorList>
            <consortium name="Ensembl"/>
        </authorList>
    </citation>
    <scope>IDENTIFICATION</scope>
</reference>
<evidence type="ECO:0000256" key="5">
    <source>
        <dbReference type="ARBA" id="ARBA00022859"/>
    </source>
</evidence>
<protein>
    <submittedName>
        <fullName evidence="12">Uncharacterized protein</fullName>
    </submittedName>
</protein>
<keyword evidence="7" id="KW-0175">Coiled coil</keyword>
<dbReference type="InterPro" id="IPR003879">
    <property type="entry name" value="Butyrophylin_SPRY"/>
</dbReference>
<evidence type="ECO:0000259" key="9">
    <source>
        <dbReference type="PROSITE" id="PS50089"/>
    </source>
</evidence>
<feature type="coiled-coil region" evidence="7">
    <location>
        <begin position="262"/>
        <end position="296"/>
    </location>
</feature>
<dbReference type="PRINTS" id="PR01407">
    <property type="entry name" value="BUTYPHLNCDUF"/>
</dbReference>
<dbReference type="Gene3D" id="4.10.830.40">
    <property type="match status" value="1"/>
</dbReference>
<dbReference type="Pfam" id="PF13765">
    <property type="entry name" value="PRY"/>
    <property type="match status" value="1"/>
</dbReference>
<dbReference type="InterPro" id="IPR003877">
    <property type="entry name" value="SPRY_dom"/>
</dbReference>
<dbReference type="PANTHER" id="PTHR25465">
    <property type="entry name" value="B-BOX DOMAIN CONTAINING"/>
    <property type="match status" value="1"/>
</dbReference>
<evidence type="ECO:0000256" key="2">
    <source>
        <dbReference type="ARBA" id="ARBA00022723"/>
    </source>
</evidence>
<dbReference type="SUPFAM" id="SSF49899">
    <property type="entry name" value="Concanavalin A-like lectins/glucanases"/>
    <property type="match status" value="1"/>
</dbReference>
<dbReference type="SUPFAM" id="SSF57850">
    <property type="entry name" value="RING/U-box"/>
    <property type="match status" value="1"/>
</dbReference>
<dbReference type="InterPro" id="IPR051051">
    <property type="entry name" value="E3_ubiq-ligase_TRIM/RNF"/>
</dbReference>
<dbReference type="Gene3D" id="3.30.40.10">
    <property type="entry name" value="Zinc/RING finger domain, C3HC4 (zinc finger)"/>
    <property type="match status" value="1"/>
</dbReference>
<dbReference type="Pfam" id="PF25600">
    <property type="entry name" value="TRIM_CC"/>
    <property type="match status" value="1"/>
</dbReference>
<dbReference type="PROSITE" id="PS50188">
    <property type="entry name" value="B302_SPRY"/>
    <property type="match status" value="1"/>
</dbReference>
<keyword evidence="1" id="KW-0399">Innate immunity</keyword>
<proteinExistence type="predicted"/>
<dbReference type="SMART" id="SM00336">
    <property type="entry name" value="BBOX"/>
    <property type="match status" value="1"/>
</dbReference>
<dbReference type="PROSITE" id="PS50119">
    <property type="entry name" value="ZF_BBOX"/>
    <property type="match status" value="1"/>
</dbReference>
<dbReference type="PANTHER" id="PTHR25465:SF5">
    <property type="entry name" value="E3 UBIQUITIN_ISG15 LIGASE TRIM25-RELATED"/>
    <property type="match status" value="1"/>
</dbReference>
<dbReference type="InterPro" id="IPR013083">
    <property type="entry name" value="Znf_RING/FYVE/PHD"/>
</dbReference>
<dbReference type="InterPro" id="IPR043136">
    <property type="entry name" value="B30.2/SPRY_sf"/>
</dbReference>
<keyword evidence="3 6" id="KW-0863">Zinc-finger</keyword>
<dbReference type="Proteomes" id="UP000694700">
    <property type="component" value="Unplaced"/>
</dbReference>
<evidence type="ECO:0000256" key="7">
    <source>
        <dbReference type="SAM" id="Coils"/>
    </source>
</evidence>
<dbReference type="AlphaFoldDB" id="A0A8C1V7H6"/>
<evidence type="ECO:0000259" key="11">
    <source>
        <dbReference type="PROSITE" id="PS50188"/>
    </source>
</evidence>
<evidence type="ECO:0000256" key="8">
    <source>
        <dbReference type="SAM" id="MobiDB-lite"/>
    </source>
</evidence>
<feature type="domain" description="B30.2/SPRY" evidence="11">
    <location>
        <begin position="365"/>
        <end position="579"/>
    </location>
</feature>
<dbReference type="Gene3D" id="3.30.160.60">
    <property type="entry name" value="Classic Zinc Finger"/>
    <property type="match status" value="1"/>
</dbReference>
<dbReference type="InterPro" id="IPR013320">
    <property type="entry name" value="ConA-like_dom_sf"/>
</dbReference>
<dbReference type="SUPFAM" id="SSF57845">
    <property type="entry name" value="B-box zinc-binding domain"/>
    <property type="match status" value="1"/>
</dbReference>
<evidence type="ECO:0000313" key="13">
    <source>
        <dbReference type="Proteomes" id="UP000694700"/>
    </source>
</evidence>
<dbReference type="InterPro" id="IPR001841">
    <property type="entry name" value="Znf_RING"/>
</dbReference>
<gene>
    <name evidence="12" type="primary">LOC109073141</name>
</gene>
<dbReference type="GO" id="GO:0045087">
    <property type="term" value="P:innate immune response"/>
    <property type="evidence" value="ECO:0007669"/>
    <property type="project" value="UniProtKB-KW"/>
</dbReference>
<dbReference type="Pfam" id="PF00622">
    <property type="entry name" value="SPRY"/>
    <property type="match status" value="1"/>
</dbReference>
<dbReference type="CDD" id="cd19769">
    <property type="entry name" value="Bbox2_TRIM16-like"/>
    <property type="match status" value="1"/>
</dbReference>
<dbReference type="InterPro" id="IPR001870">
    <property type="entry name" value="B30.2/SPRY"/>
</dbReference>
<evidence type="ECO:0000256" key="3">
    <source>
        <dbReference type="ARBA" id="ARBA00022771"/>
    </source>
</evidence>
<evidence type="ECO:0000256" key="4">
    <source>
        <dbReference type="ARBA" id="ARBA00022833"/>
    </source>
</evidence>
<sequence length="581" mass="67718">MAESSVSLAQEEFSCSICLNLLKDPVTIPCGHSYCMSCIRGYWDQDEQKGVYSCPQCRQTFTPRPVLGKNTMLAEVVEKLKKTKLQAAPLAQCYAEPGDVECDVCTGRKYKAIKSCLVCLESYCQPHFERHEEFRSGKLHKVTDAVGELKEMICPQHDKLLEIFCRTDQCCICYMCMVDEHKNHNTVSAAAEKTEKQKLLEETQKKFQKRIQEREKELEELRETVDTYKRSAQTAVEDSERIFTELIRSIERSRSEVTRLIRDQEKTEVSRAEEQLKRLEQEIEDLRRRDIELEQLSHTDNHIHFLQSFQSLSVSPGSTDSPSIIFSSRLSFDDVGKSVSDLREKLEHFCREEMEKIHSKAKYIEIIPTPELKTRDEFLQYFFQFTVDSNTVHKNLQLSKGDRVITYTDTDQPYPDHPDRFDTLQQVLCRESVCGRSYWEVEWSGRVEITVSYKSISRKGHDDDDDDDEDKNEDHEEDDTNYDRCEFGRNDQSWCLFCSDSSYSFWHHNKGIKLPEVSSSSRIGVYVDHCAGTLSFYRVSDTMTLIHRVHTTFTQPLYPGFEIFDDSIVKLCEISKYEYIQ</sequence>
<feature type="coiled-coil region" evidence="7">
    <location>
        <begin position="197"/>
        <end position="238"/>
    </location>
</feature>
<name>A0A8C1V7H6_CYPCA</name>
<dbReference type="PROSITE" id="PS00518">
    <property type="entry name" value="ZF_RING_1"/>
    <property type="match status" value="1"/>
</dbReference>
<feature type="region of interest" description="Disordered" evidence="8">
    <location>
        <begin position="457"/>
        <end position="482"/>
    </location>
</feature>
<dbReference type="Pfam" id="PF00643">
    <property type="entry name" value="zf-B_box"/>
    <property type="match status" value="1"/>
</dbReference>
<organism evidence="12 13">
    <name type="scientific">Cyprinus carpio</name>
    <name type="common">Common carp</name>
    <dbReference type="NCBI Taxonomy" id="7962"/>
    <lineage>
        <taxon>Eukaryota</taxon>
        <taxon>Metazoa</taxon>
        <taxon>Chordata</taxon>
        <taxon>Craniata</taxon>
        <taxon>Vertebrata</taxon>
        <taxon>Euteleostomi</taxon>
        <taxon>Actinopterygii</taxon>
        <taxon>Neopterygii</taxon>
        <taxon>Teleostei</taxon>
        <taxon>Ostariophysi</taxon>
        <taxon>Cypriniformes</taxon>
        <taxon>Cyprinidae</taxon>
        <taxon>Cyprininae</taxon>
        <taxon>Cyprinus</taxon>
    </lineage>
</organism>
<dbReference type="PROSITE" id="PS50089">
    <property type="entry name" value="ZF_RING_2"/>
    <property type="match status" value="1"/>
</dbReference>
<evidence type="ECO:0000256" key="1">
    <source>
        <dbReference type="ARBA" id="ARBA00022588"/>
    </source>
</evidence>
<accession>A0A8C1V7H6</accession>
<dbReference type="InterPro" id="IPR017907">
    <property type="entry name" value="Znf_RING_CS"/>
</dbReference>
<feature type="compositionally biased region" description="Acidic residues" evidence="8">
    <location>
        <begin position="463"/>
        <end position="480"/>
    </location>
</feature>
<dbReference type="Pfam" id="PF15227">
    <property type="entry name" value="zf-C3HC4_4"/>
    <property type="match status" value="1"/>
</dbReference>
<keyword evidence="2" id="KW-0479">Metal-binding</keyword>
<dbReference type="Gene3D" id="2.60.120.920">
    <property type="match status" value="1"/>
</dbReference>
<dbReference type="InterPro" id="IPR006574">
    <property type="entry name" value="PRY"/>
</dbReference>
<dbReference type="SMART" id="SM00449">
    <property type="entry name" value="SPRY"/>
    <property type="match status" value="1"/>
</dbReference>
<keyword evidence="4" id="KW-0862">Zinc</keyword>